<dbReference type="GO" id="GO:0005657">
    <property type="term" value="C:replication fork"/>
    <property type="evidence" value="ECO:0007669"/>
    <property type="project" value="TreeGrafter"/>
</dbReference>
<reference evidence="10 11" key="1">
    <citation type="journal article" date="2017" name="PLoS Biol.">
        <title>The sea cucumber genome provides insights into morphological evolution and visceral regeneration.</title>
        <authorList>
            <person name="Zhang X."/>
            <person name="Sun L."/>
            <person name="Yuan J."/>
            <person name="Sun Y."/>
            <person name="Gao Y."/>
            <person name="Zhang L."/>
            <person name="Li S."/>
            <person name="Dai H."/>
            <person name="Hamel J.F."/>
            <person name="Liu C."/>
            <person name="Yu Y."/>
            <person name="Liu S."/>
            <person name="Lin W."/>
            <person name="Guo K."/>
            <person name="Jin S."/>
            <person name="Xu P."/>
            <person name="Storey K.B."/>
            <person name="Huan P."/>
            <person name="Zhang T."/>
            <person name="Zhou Y."/>
            <person name="Zhang J."/>
            <person name="Lin C."/>
            <person name="Li X."/>
            <person name="Xing L."/>
            <person name="Huo D."/>
            <person name="Sun M."/>
            <person name="Wang L."/>
            <person name="Mercier A."/>
            <person name="Li F."/>
            <person name="Yang H."/>
            <person name="Xiang J."/>
        </authorList>
    </citation>
    <scope>NUCLEOTIDE SEQUENCE [LARGE SCALE GENOMIC DNA]</scope>
    <source>
        <strain evidence="10">Shaxun</strain>
        <tissue evidence="10">Muscle</tissue>
    </source>
</reference>
<protein>
    <recommendedName>
        <fullName evidence="7">DNA repair protein RAD51 homolog 3</fullName>
    </recommendedName>
</protein>
<keyword evidence="11" id="KW-1185">Reference proteome</keyword>
<dbReference type="AlphaFoldDB" id="A0A2G8KUG6"/>
<name>A0A2G8KUG6_STIJA</name>
<dbReference type="GO" id="GO:0005524">
    <property type="term" value="F:ATP binding"/>
    <property type="evidence" value="ECO:0007669"/>
    <property type="project" value="UniProtKB-KW"/>
</dbReference>
<dbReference type="InterPro" id="IPR013632">
    <property type="entry name" value="Rad51_C"/>
</dbReference>
<accession>A0A2G8KUG6</accession>
<evidence type="ECO:0000256" key="5">
    <source>
        <dbReference type="ARBA" id="ARBA00023204"/>
    </source>
</evidence>
<sequence length="297" mass="32639">MTTKDGELSITTEEALEVLATISPSIQRASVNSALSAFELLKRENDSPGIMTFCEEVDDMLGGGVPLAKITEFCGSPGVGKTQLSIQLAVNVQIPEAFGGLQGEAVFIDTEGSFIPQRAADIAQAVEDHCRRVASIQKTELEDQSACLKDFSVEKILSGIHYFRCHNYTELLALVNLLPQFIKDHEKIKLIIIDSIAFHFRHDLDDMALRTRLLNGLAQSLIKMATMYRLAVSPISFATLYKSPSKKEMTVPYQVTIAGIRSMEQEQNETSTKNDASGSSGGVNPRKRRRAQSQENG</sequence>
<dbReference type="GO" id="GO:0033065">
    <property type="term" value="C:Rad51C-XRCC3 complex"/>
    <property type="evidence" value="ECO:0007669"/>
    <property type="project" value="TreeGrafter"/>
</dbReference>
<evidence type="ECO:0000256" key="8">
    <source>
        <dbReference type="SAM" id="MobiDB-lite"/>
    </source>
</evidence>
<keyword evidence="2" id="KW-0547">Nucleotide-binding</keyword>
<dbReference type="GO" id="GO:0007131">
    <property type="term" value="P:reciprocal meiotic recombination"/>
    <property type="evidence" value="ECO:0007669"/>
    <property type="project" value="TreeGrafter"/>
</dbReference>
<dbReference type="GO" id="GO:0000400">
    <property type="term" value="F:four-way junction DNA binding"/>
    <property type="evidence" value="ECO:0007669"/>
    <property type="project" value="TreeGrafter"/>
</dbReference>
<dbReference type="GO" id="GO:0008821">
    <property type="term" value="F:crossover junction DNA endonuclease activity"/>
    <property type="evidence" value="ECO:0007669"/>
    <property type="project" value="TreeGrafter"/>
</dbReference>
<dbReference type="InterPro" id="IPR052093">
    <property type="entry name" value="HR_Repair_Mediator"/>
</dbReference>
<keyword evidence="4" id="KW-0067">ATP-binding</keyword>
<evidence type="ECO:0000256" key="6">
    <source>
        <dbReference type="ARBA" id="ARBA00023242"/>
    </source>
</evidence>
<dbReference type="GO" id="GO:0000707">
    <property type="term" value="P:meiotic DNA recombinase assembly"/>
    <property type="evidence" value="ECO:0007669"/>
    <property type="project" value="TreeGrafter"/>
</dbReference>
<feature type="region of interest" description="Disordered" evidence="8">
    <location>
        <begin position="262"/>
        <end position="297"/>
    </location>
</feature>
<comment type="subcellular location">
    <subcellularLocation>
        <location evidence="1">Nucleus</location>
    </subcellularLocation>
</comment>
<dbReference type="GO" id="GO:0140664">
    <property type="term" value="F:ATP-dependent DNA damage sensor activity"/>
    <property type="evidence" value="ECO:0007669"/>
    <property type="project" value="InterPro"/>
</dbReference>
<organism evidence="10 11">
    <name type="scientific">Stichopus japonicus</name>
    <name type="common">Sea cucumber</name>
    <dbReference type="NCBI Taxonomy" id="307972"/>
    <lineage>
        <taxon>Eukaryota</taxon>
        <taxon>Metazoa</taxon>
        <taxon>Echinodermata</taxon>
        <taxon>Eleutherozoa</taxon>
        <taxon>Echinozoa</taxon>
        <taxon>Holothuroidea</taxon>
        <taxon>Aspidochirotacea</taxon>
        <taxon>Aspidochirotida</taxon>
        <taxon>Stichopodidae</taxon>
        <taxon>Apostichopus</taxon>
    </lineage>
</organism>
<comment type="caution">
    <text evidence="10">The sequence shown here is derived from an EMBL/GenBank/DDBJ whole genome shotgun (WGS) entry which is preliminary data.</text>
</comment>
<dbReference type="SUPFAM" id="SSF52540">
    <property type="entry name" value="P-loop containing nucleoside triphosphate hydrolases"/>
    <property type="match status" value="1"/>
</dbReference>
<dbReference type="InterPro" id="IPR016467">
    <property type="entry name" value="DNA_recomb/repair_RecA-like"/>
</dbReference>
<dbReference type="PANTHER" id="PTHR46239">
    <property type="entry name" value="DNA REPAIR PROTEIN RAD51 HOMOLOG 3 RAD51C"/>
    <property type="match status" value="1"/>
</dbReference>
<dbReference type="Pfam" id="PF08423">
    <property type="entry name" value="Rad51"/>
    <property type="match status" value="1"/>
</dbReference>
<dbReference type="InterPro" id="IPR020588">
    <property type="entry name" value="RecA_ATP-bd"/>
</dbReference>
<dbReference type="STRING" id="307972.A0A2G8KUG6"/>
<evidence type="ECO:0000256" key="2">
    <source>
        <dbReference type="ARBA" id="ARBA00022741"/>
    </source>
</evidence>
<keyword evidence="6" id="KW-0539">Nucleus</keyword>
<keyword evidence="5" id="KW-0234">DNA repair</keyword>
<evidence type="ECO:0000256" key="3">
    <source>
        <dbReference type="ARBA" id="ARBA00022763"/>
    </source>
</evidence>
<dbReference type="CDD" id="cd19492">
    <property type="entry name" value="Rad51C"/>
    <property type="match status" value="1"/>
</dbReference>
<keyword evidence="3" id="KW-0227">DNA damage</keyword>
<evidence type="ECO:0000256" key="7">
    <source>
        <dbReference type="ARBA" id="ARBA00040674"/>
    </source>
</evidence>
<gene>
    <name evidence="10" type="ORF">BSL78_11454</name>
</gene>
<dbReference type="EMBL" id="MRZV01000362">
    <property type="protein sequence ID" value="PIK51644.1"/>
    <property type="molecule type" value="Genomic_DNA"/>
</dbReference>
<dbReference type="OrthoDB" id="5957327at2759"/>
<dbReference type="PIRSF" id="PIRSF005856">
    <property type="entry name" value="Rad51"/>
    <property type="match status" value="1"/>
</dbReference>
<evidence type="ECO:0000313" key="11">
    <source>
        <dbReference type="Proteomes" id="UP000230750"/>
    </source>
</evidence>
<proteinExistence type="predicted"/>
<feature type="compositionally biased region" description="Polar residues" evidence="8">
    <location>
        <begin position="268"/>
        <end position="278"/>
    </location>
</feature>
<evidence type="ECO:0000256" key="1">
    <source>
        <dbReference type="ARBA" id="ARBA00004123"/>
    </source>
</evidence>
<dbReference type="Gene3D" id="3.40.50.300">
    <property type="entry name" value="P-loop containing nucleotide triphosphate hydrolases"/>
    <property type="match status" value="1"/>
</dbReference>
<dbReference type="GO" id="GO:0033063">
    <property type="term" value="C:Rad51B-Rad51C-Rad51D-XRCC2 complex"/>
    <property type="evidence" value="ECO:0007669"/>
    <property type="project" value="TreeGrafter"/>
</dbReference>
<evidence type="ECO:0000259" key="9">
    <source>
        <dbReference type="PROSITE" id="PS50162"/>
    </source>
</evidence>
<feature type="domain" description="RecA family profile 1" evidence="9">
    <location>
        <begin position="46"/>
        <end position="240"/>
    </location>
</feature>
<dbReference type="PANTHER" id="PTHR46239:SF1">
    <property type="entry name" value="DNA REPAIR PROTEIN RAD51 HOMOLOG 3"/>
    <property type="match status" value="1"/>
</dbReference>
<dbReference type="InterPro" id="IPR027417">
    <property type="entry name" value="P-loop_NTPase"/>
</dbReference>
<dbReference type="Proteomes" id="UP000230750">
    <property type="component" value="Unassembled WGS sequence"/>
</dbReference>
<evidence type="ECO:0000256" key="4">
    <source>
        <dbReference type="ARBA" id="ARBA00022840"/>
    </source>
</evidence>
<evidence type="ECO:0000313" key="10">
    <source>
        <dbReference type="EMBL" id="PIK51644.1"/>
    </source>
</evidence>
<dbReference type="PROSITE" id="PS50162">
    <property type="entry name" value="RECA_2"/>
    <property type="match status" value="1"/>
</dbReference>